<dbReference type="EMBL" id="LNQE01001908">
    <property type="protein sequence ID" value="KUG02823.1"/>
    <property type="molecule type" value="Genomic_DNA"/>
</dbReference>
<reference evidence="1" key="1">
    <citation type="journal article" date="2015" name="Proc. Natl. Acad. Sci. U.S.A.">
        <title>Networks of energetic and metabolic interactions define dynamics in microbial communities.</title>
        <authorList>
            <person name="Embree M."/>
            <person name="Liu J.K."/>
            <person name="Al-Bassam M.M."/>
            <person name="Zengler K."/>
        </authorList>
    </citation>
    <scope>NUCLEOTIDE SEQUENCE</scope>
</reference>
<name>A0A0W8E2B4_9ZZZZ</name>
<proteinExistence type="predicted"/>
<organism evidence="1">
    <name type="scientific">hydrocarbon metagenome</name>
    <dbReference type="NCBI Taxonomy" id="938273"/>
    <lineage>
        <taxon>unclassified sequences</taxon>
        <taxon>metagenomes</taxon>
        <taxon>ecological metagenomes</taxon>
    </lineage>
</organism>
<accession>A0A0W8E2B4</accession>
<sequence>MKTLLYEDCGQVFDLFPGYPGKSALVLISLGLLSRCYRTAS</sequence>
<dbReference type="AlphaFoldDB" id="A0A0W8E2B4"/>
<gene>
    <name evidence="1" type="ORF">ASZ90_019817</name>
</gene>
<evidence type="ECO:0000313" key="1">
    <source>
        <dbReference type="EMBL" id="KUG02823.1"/>
    </source>
</evidence>
<comment type="caution">
    <text evidence="1">The sequence shown here is derived from an EMBL/GenBank/DDBJ whole genome shotgun (WGS) entry which is preliminary data.</text>
</comment>
<protein>
    <submittedName>
        <fullName evidence="1">Uncharacterized protein</fullName>
    </submittedName>
</protein>